<proteinExistence type="predicted"/>
<evidence type="ECO:0000313" key="1">
    <source>
        <dbReference type="EMBL" id="GAB69484.1"/>
    </source>
</evidence>
<dbReference type="VEuPathDB" id="PlasmoDB:PCYB_002330"/>
<dbReference type="Proteomes" id="UP000006319">
    <property type="component" value="Unassembled WGS sequence"/>
</dbReference>
<gene>
    <name evidence="1" type="ORF">PCYB_002330</name>
</gene>
<sequence length="224" mass="25741">MAPGVQGQKVDKLPSQEIYDKFENAENCAHLGRGKSKAEIVGNVKLVLGLYQIKEEKVATEIFNAWCHACSEGGDQDSQNNACHFLFYWIGDRIKDKLNVIELYDVMKVIYHNLPLGQCNNNCRNIYDDISGAFFKWAKDLWDYEYNFSTLKGQRDCSGYTSNPKYTEQLTASQEAYKELCDRCDDSVDSYCMKIKREHIDTKKCRTWKPTGLNCKIIQESVVP</sequence>
<dbReference type="EMBL" id="DF157214">
    <property type="protein sequence ID" value="GAB69484.1"/>
    <property type="molecule type" value="Genomic_DNA"/>
</dbReference>
<evidence type="ECO:0000313" key="2">
    <source>
        <dbReference type="Proteomes" id="UP000006319"/>
    </source>
</evidence>
<keyword evidence="2" id="KW-1185">Reference proteome</keyword>
<protein>
    <recommendedName>
        <fullName evidence="3">KIR-like CYIR protein</fullName>
    </recommendedName>
</protein>
<dbReference type="AlphaFoldDB" id="K6UZS7"/>
<organism evidence="1 2">
    <name type="scientific">Plasmodium cynomolgi (strain B)</name>
    <dbReference type="NCBI Taxonomy" id="1120755"/>
    <lineage>
        <taxon>Eukaryota</taxon>
        <taxon>Sar</taxon>
        <taxon>Alveolata</taxon>
        <taxon>Apicomplexa</taxon>
        <taxon>Aconoidasida</taxon>
        <taxon>Haemosporida</taxon>
        <taxon>Plasmodiidae</taxon>
        <taxon>Plasmodium</taxon>
        <taxon>Plasmodium (Plasmodium)</taxon>
    </lineage>
</organism>
<dbReference type="GeneID" id="14696026"/>
<reference evidence="1 2" key="1">
    <citation type="journal article" date="2012" name="Nat. Genet.">
        <title>Plasmodium cynomolgi genome sequences provide insight into Plasmodium vivax and the monkey malaria clade.</title>
        <authorList>
            <person name="Tachibana S."/>
            <person name="Sullivan S.A."/>
            <person name="Kawai S."/>
            <person name="Nakamura S."/>
            <person name="Kim H.R."/>
            <person name="Goto N."/>
            <person name="Arisue N."/>
            <person name="Palacpac N.M.Q."/>
            <person name="Honma H."/>
            <person name="Yagi M."/>
            <person name="Tougan T."/>
            <person name="Katakai Y."/>
            <person name="Kaneko O."/>
            <person name="Mita T."/>
            <person name="Kita K."/>
            <person name="Yasutomi Y."/>
            <person name="Sutton P.L."/>
            <person name="Shakhbatyan R."/>
            <person name="Horii T."/>
            <person name="Yasunaga T."/>
            <person name="Barnwell J.W."/>
            <person name="Escalante A.A."/>
            <person name="Carlton J.M."/>
            <person name="Tanabe K."/>
        </authorList>
    </citation>
    <scope>NUCLEOTIDE SEQUENCE [LARGE SCALE GENOMIC DNA]</scope>
    <source>
        <strain evidence="1 2">B</strain>
    </source>
</reference>
<accession>K6UZS7</accession>
<name>K6UZS7_PLACD</name>
<evidence type="ECO:0008006" key="3">
    <source>
        <dbReference type="Google" id="ProtNLM"/>
    </source>
</evidence>
<dbReference type="OrthoDB" id="389460at2759"/>
<dbReference type="RefSeq" id="XP_004227702.1">
    <property type="nucleotide sequence ID" value="XM_004227654.1"/>
</dbReference>
<dbReference type="KEGG" id="pcy:PCYB_002330"/>
<dbReference type="PhylomeDB" id="K6UZS7"/>